<dbReference type="Proteomes" id="UP000410492">
    <property type="component" value="Unassembled WGS sequence"/>
</dbReference>
<evidence type="ECO:0000256" key="1">
    <source>
        <dbReference type="PIRSR" id="PIRSR000097-1"/>
    </source>
</evidence>
<feature type="site" description="Lowers pKa of active site Tyr" evidence="2">
    <location>
        <position position="110"/>
    </location>
</feature>
<organism evidence="4 5">
    <name type="scientific">Callosobruchus maculatus</name>
    <name type="common">Southern cowpea weevil</name>
    <name type="synonym">Pulse bruchid</name>
    <dbReference type="NCBI Taxonomy" id="64391"/>
    <lineage>
        <taxon>Eukaryota</taxon>
        <taxon>Metazoa</taxon>
        <taxon>Ecdysozoa</taxon>
        <taxon>Arthropoda</taxon>
        <taxon>Hexapoda</taxon>
        <taxon>Insecta</taxon>
        <taxon>Pterygota</taxon>
        <taxon>Neoptera</taxon>
        <taxon>Endopterygota</taxon>
        <taxon>Coleoptera</taxon>
        <taxon>Polyphaga</taxon>
        <taxon>Cucujiformia</taxon>
        <taxon>Chrysomeloidea</taxon>
        <taxon>Chrysomelidae</taxon>
        <taxon>Bruchinae</taxon>
        <taxon>Bruchini</taxon>
        <taxon>Callosobruchus</taxon>
    </lineage>
</organism>
<dbReference type="OrthoDB" id="416253at2759"/>
<dbReference type="InterPro" id="IPR036812">
    <property type="entry name" value="NAD(P)_OxRdtase_dom_sf"/>
</dbReference>
<dbReference type="PROSITE" id="PS00062">
    <property type="entry name" value="ALDOKETO_REDUCTASE_2"/>
    <property type="match status" value="1"/>
</dbReference>
<dbReference type="PROSITE" id="PS00063">
    <property type="entry name" value="ALDOKETO_REDUCTASE_3"/>
    <property type="match status" value="1"/>
</dbReference>
<dbReference type="Pfam" id="PF00248">
    <property type="entry name" value="Aldo_ket_red"/>
    <property type="match status" value="2"/>
</dbReference>
<dbReference type="EMBL" id="CAACVG010015765">
    <property type="protein sequence ID" value="VEN64781.1"/>
    <property type="molecule type" value="Genomic_DNA"/>
</dbReference>
<keyword evidence="5" id="KW-1185">Reference proteome</keyword>
<proteinExistence type="predicted"/>
<name>A0A653DZQ1_CALMS</name>
<reference evidence="4 5" key="1">
    <citation type="submission" date="2019-01" db="EMBL/GenBank/DDBJ databases">
        <authorList>
            <person name="Sayadi A."/>
        </authorList>
    </citation>
    <scope>NUCLEOTIDE SEQUENCE [LARGE SCALE GENOMIC DNA]</scope>
</reference>
<evidence type="ECO:0000259" key="3">
    <source>
        <dbReference type="Pfam" id="PF00248"/>
    </source>
</evidence>
<dbReference type="PIRSF" id="PIRSF000097">
    <property type="entry name" value="AKR"/>
    <property type="match status" value="1"/>
</dbReference>
<dbReference type="InterPro" id="IPR020471">
    <property type="entry name" value="AKR"/>
</dbReference>
<dbReference type="SUPFAM" id="SSF51430">
    <property type="entry name" value="NAD(P)-linked oxidoreductase"/>
    <property type="match status" value="1"/>
</dbReference>
<feature type="domain" description="NADP-dependent oxidoreductase" evidence="3">
    <location>
        <begin position="111"/>
        <end position="266"/>
    </location>
</feature>
<feature type="domain" description="NADP-dependent oxidoreductase" evidence="3">
    <location>
        <begin position="49"/>
        <end position="110"/>
    </location>
</feature>
<dbReference type="InterPro" id="IPR023210">
    <property type="entry name" value="NADP_OxRdtase_dom"/>
</dbReference>
<protein>
    <recommendedName>
        <fullName evidence="3">NADP-dependent oxidoreductase domain-containing protein</fullName>
    </recommendedName>
</protein>
<feature type="active site" description="Proton donor" evidence="1">
    <location>
        <position position="81"/>
    </location>
</feature>
<dbReference type="Gene3D" id="3.20.20.100">
    <property type="entry name" value="NADP-dependent oxidoreductase domain"/>
    <property type="match status" value="2"/>
</dbReference>
<evidence type="ECO:0000313" key="5">
    <source>
        <dbReference type="Proteomes" id="UP000410492"/>
    </source>
</evidence>
<sequence length="296" mass="33590">MNMYIRTILGLYISKTCIFQKSNIQTGFTTAVSKTTVTLSNGAEMPIVGLGTWRAQPEEIENAVQAALESGYRHIDTAFNYNTEEYIGNVLSKWIELGKIKREELFITTKELEGQVKNGLTKAIGLSNFNSEQVQRIHKAAEIKPVVNQVELHAYLQQKELREACKILDVAVTAFSPLGSPGANTHFQNKYNYSLNDFPDILGHPVVKELSEKYKKLPAQILLKHLIQQDVIVIPKSSNPERIKANIDLFDFELSPDDLEKLNALDKNEDGRIFDFMFFKGVEKHPEYPFKARLKV</sequence>
<gene>
    <name evidence="4" type="ORF">CALMAC_LOCUS21229</name>
</gene>
<dbReference type="InterPro" id="IPR018170">
    <property type="entry name" value="Aldo/ket_reductase_CS"/>
</dbReference>
<dbReference type="PANTHER" id="PTHR43827:SF14">
    <property type="entry name" value="NADP-DEPENDENT OXIDOREDUCTASE DOMAIN-CONTAINING PROTEIN"/>
    <property type="match status" value="1"/>
</dbReference>
<dbReference type="PROSITE" id="PS00798">
    <property type="entry name" value="ALDOKETO_REDUCTASE_1"/>
    <property type="match status" value="1"/>
</dbReference>
<dbReference type="PANTHER" id="PTHR43827">
    <property type="entry name" value="2,5-DIKETO-D-GLUCONIC ACID REDUCTASE"/>
    <property type="match status" value="1"/>
</dbReference>
<evidence type="ECO:0000256" key="2">
    <source>
        <dbReference type="PIRSR" id="PIRSR000097-3"/>
    </source>
</evidence>
<accession>A0A653DZQ1</accession>
<dbReference type="GO" id="GO:0016616">
    <property type="term" value="F:oxidoreductase activity, acting on the CH-OH group of donors, NAD or NADP as acceptor"/>
    <property type="evidence" value="ECO:0007669"/>
    <property type="project" value="UniProtKB-ARBA"/>
</dbReference>
<dbReference type="AlphaFoldDB" id="A0A653DZQ1"/>
<evidence type="ECO:0000313" key="4">
    <source>
        <dbReference type="EMBL" id="VEN64781.1"/>
    </source>
</evidence>